<reference evidence="2" key="1">
    <citation type="journal article" date="2021" name="Proc. Natl. Acad. Sci. U.S.A.">
        <title>Three genomes in the algal genus Volvox reveal the fate of a haploid sex-determining region after a transition to homothallism.</title>
        <authorList>
            <person name="Yamamoto K."/>
            <person name="Hamaji T."/>
            <person name="Kawai-Toyooka H."/>
            <person name="Matsuzaki R."/>
            <person name="Takahashi F."/>
            <person name="Nishimura Y."/>
            <person name="Kawachi M."/>
            <person name="Noguchi H."/>
            <person name="Minakuchi Y."/>
            <person name="Umen J.G."/>
            <person name="Toyoda A."/>
            <person name="Nozaki H."/>
        </authorList>
    </citation>
    <scope>NUCLEOTIDE SEQUENCE</scope>
    <source>
        <strain evidence="2">NIES-3785</strain>
    </source>
</reference>
<feature type="compositionally biased region" description="Low complexity" evidence="1">
    <location>
        <begin position="199"/>
        <end position="211"/>
    </location>
</feature>
<feature type="compositionally biased region" description="Polar residues" evidence="1">
    <location>
        <begin position="102"/>
        <end position="138"/>
    </location>
</feature>
<dbReference type="Proteomes" id="UP000722791">
    <property type="component" value="Unassembled WGS sequence"/>
</dbReference>
<gene>
    <name evidence="2" type="ORF">Vretimale_2838</name>
</gene>
<name>A0A8J4BXZ1_9CHLO</name>
<accession>A0A8J4BXZ1</accession>
<feature type="region of interest" description="Disordered" evidence="1">
    <location>
        <begin position="327"/>
        <end position="347"/>
    </location>
</feature>
<protein>
    <submittedName>
        <fullName evidence="2">Uncharacterized protein</fullName>
    </submittedName>
</protein>
<dbReference type="OrthoDB" id="550147at2759"/>
<dbReference type="EMBL" id="BNCQ01000004">
    <property type="protein sequence ID" value="GIL97093.1"/>
    <property type="molecule type" value="Genomic_DNA"/>
</dbReference>
<proteinExistence type="predicted"/>
<evidence type="ECO:0000256" key="1">
    <source>
        <dbReference type="SAM" id="MobiDB-lite"/>
    </source>
</evidence>
<evidence type="ECO:0000313" key="2">
    <source>
        <dbReference type="EMBL" id="GIL97093.1"/>
    </source>
</evidence>
<feature type="compositionally biased region" description="Polar residues" evidence="1">
    <location>
        <begin position="365"/>
        <end position="380"/>
    </location>
</feature>
<feature type="region of interest" description="Disordered" evidence="1">
    <location>
        <begin position="1"/>
        <end position="158"/>
    </location>
</feature>
<sequence length="417" mass="43977">MAPIVALSTKTSGEHHNTKAAGRYFDADAASITDVDEDFCTRGDSGNSDVGGGGVSPPVPACARKQASRPPSRGASHQQSPLPRRRISSGQSIPVVSRPDSSESSRWAQLDSNAAAQRPHSSPLVSLVQHSAGSSGCTSRRHPNGLPARQPSGPLPGMPFLSDLVSRYPVRKATASGSQIALVSGQLYVSGRLREAMSAKKAPAQPSAASPTPGGFPIQDKLINSHTEQSFPPGNYMQQRRAEKEQRAIYTAQQQQASSSRPALAPSDSSEPGPGSAQGSLAAGRLPSAVLAGTSERIGGANSGVGSARQRDMLEGVERWLETNNSNVEQKAGDGRPPTSHDSLNDPSLMYRQYGILRTYGKQSQGLWPSMSLPTASRNGQRVAFERKRTSSGAGGSSPMRPSSQPVVWTLPRQSAW</sequence>
<organism evidence="2 3">
    <name type="scientific">Volvox reticuliferus</name>
    <dbReference type="NCBI Taxonomy" id="1737510"/>
    <lineage>
        <taxon>Eukaryota</taxon>
        <taxon>Viridiplantae</taxon>
        <taxon>Chlorophyta</taxon>
        <taxon>core chlorophytes</taxon>
        <taxon>Chlorophyceae</taxon>
        <taxon>CS clade</taxon>
        <taxon>Chlamydomonadales</taxon>
        <taxon>Volvocaceae</taxon>
        <taxon>Volvox</taxon>
    </lineage>
</organism>
<feature type="compositionally biased region" description="Low complexity" evidence="1">
    <location>
        <begin position="252"/>
        <end position="270"/>
    </location>
</feature>
<dbReference type="AlphaFoldDB" id="A0A8J4BXZ1"/>
<comment type="caution">
    <text evidence="2">The sequence shown here is derived from an EMBL/GenBank/DDBJ whole genome shotgun (WGS) entry which is preliminary data.</text>
</comment>
<feature type="region of interest" description="Disordered" evidence="1">
    <location>
        <begin position="365"/>
        <end position="417"/>
    </location>
</feature>
<feature type="region of interest" description="Disordered" evidence="1">
    <location>
        <begin position="199"/>
        <end position="281"/>
    </location>
</feature>
<evidence type="ECO:0000313" key="3">
    <source>
        <dbReference type="Proteomes" id="UP000722791"/>
    </source>
</evidence>
<feature type="compositionally biased region" description="Polar residues" evidence="1">
    <location>
        <begin position="400"/>
        <end position="417"/>
    </location>
</feature>
<feature type="compositionally biased region" description="Polar residues" evidence="1">
    <location>
        <begin position="222"/>
        <end position="238"/>
    </location>
</feature>